<evidence type="ECO:0000256" key="1">
    <source>
        <dbReference type="ARBA" id="ARBA00004651"/>
    </source>
</evidence>
<feature type="transmembrane region" description="Helical" evidence="7">
    <location>
        <begin position="222"/>
        <end position="243"/>
    </location>
</feature>
<name>A0ABR8W2X9_9MICO</name>
<dbReference type="RefSeq" id="WP_191712922.1">
    <property type="nucleotide sequence ID" value="NZ_JACSPX010000001.1"/>
</dbReference>
<keyword evidence="3" id="KW-1003">Cell membrane</keyword>
<feature type="transmembrane region" description="Helical" evidence="7">
    <location>
        <begin position="367"/>
        <end position="393"/>
    </location>
</feature>
<dbReference type="InterPro" id="IPR003838">
    <property type="entry name" value="ABC3_permease_C"/>
</dbReference>
<evidence type="ECO:0000256" key="7">
    <source>
        <dbReference type="SAM" id="Phobius"/>
    </source>
</evidence>
<feature type="transmembrane region" description="Helical" evidence="7">
    <location>
        <begin position="100"/>
        <end position="124"/>
    </location>
</feature>
<comment type="subcellular location">
    <subcellularLocation>
        <location evidence="1">Cell membrane</location>
        <topology evidence="1">Multi-pass membrane protein</topology>
    </subcellularLocation>
</comment>
<dbReference type="InterPro" id="IPR051447">
    <property type="entry name" value="Lipoprotein-release_system"/>
</dbReference>
<feature type="domain" description="ABC3 transporter permease C-terminal" evidence="8">
    <location>
        <begin position="51"/>
        <end position="170"/>
    </location>
</feature>
<evidence type="ECO:0000256" key="6">
    <source>
        <dbReference type="ARBA" id="ARBA00023136"/>
    </source>
</evidence>
<gene>
    <name evidence="9" type="ORF">H9633_03535</name>
</gene>
<protein>
    <submittedName>
        <fullName evidence="9">FtsX-like permease family protein</fullName>
    </submittedName>
</protein>
<reference evidence="9 10" key="1">
    <citation type="submission" date="2020-08" db="EMBL/GenBank/DDBJ databases">
        <title>A Genomic Blueprint of the Chicken Gut Microbiome.</title>
        <authorList>
            <person name="Gilroy R."/>
            <person name="Ravi A."/>
            <person name="Getino M."/>
            <person name="Pursley I."/>
            <person name="Horton D.L."/>
            <person name="Alikhan N.-F."/>
            <person name="Baker D."/>
            <person name="Gharbi K."/>
            <person name="Hall N."/>
            <person name="Watson M."/>
            <person name="Adriaenssens E.M."/>
            <person name="Foster-Nyarko E."/>
            <person name="Jarju S."/>
            <person name="Secka A."/>
            <person name="Antonio M."/>
            <person name="Oren A."/>
            <person name="Chaudhuri R."/>
            <person name="La Ragione R.M."/>
            <person name="Hildebrand F."/>
            <person name="Pallen M.J."/>
        </authorList>
    </citation>
    <scope>NUCLEOTIDE SEQUENCE [LARGE SCALE GENOMIC DNA]</scope>
    <source>
        <strain evidence="9 10">Re1</strain>
    </source>
</reference>
<evidence type="ECO:0000259" key="8">
    <source>
        <dbReference type="Pfam" id="PF02687"/>
    </source>
</evidence>
<evidence type="ECO:0000313" key="10">
    <source>
        <dbReference type="Proteomes" id="UP000611521"/>
    </source>
</evidence>
<keyword evidence="4 7" id="KW-0812">Transmembrane</keyword>
<feature type="transmembrane region" description="Helical" evidence="7">
    <location>
        <begin position="41"/>
        <end position="68"/>
    </location>
</feature>
<feature type="transmembrane region" description="Helical" evidence="7">
    <location>
        <begin position="144"/>
        <end position="162"/>
    </location>
</feature>
<feature type="transmembrane region" description="Helical" evidence="7">
    <location>
        <begin position="316"/>
        <end position="346"/>
    </location>
</feature>
<evidence type="ECO:0000313" key="9">
    <source>
        <dbReference type="EMBL" id="MBD8011370.1"/>
    </source>
</evidence>
<keyword evidence="6 7" id="KW-0472">Membrane</keyword>
<sequence length="457" mass="46895">MGASILVSALAAAFGVILVEVTAYLAAVLQSDPFIGDSEVLAIVVAILSVLLVAVAMYVAAIVTANTFSTIIAGRTRRIALLRLIGASARSQRAEVTGQGFVVGLIGAGVGLVVGVGFAALGVLAGELLLDRAPAEFTLVQPGVLFPVVGVVLTTWLAAWIGSRRVLTVTPLQALGGSVERTHAEEAGRRGSHVGALVLIVAGAALLAAGVLLGLITPLGVVVAFFGGLFSFTGLATASPLFMPRVLRLVGRFFGNEATARLAAENALRYPERSSRMAIGVVMGVALVTMFAVALESVKALLMRQSEGESFAPMDAFASIMMVLVAVSAVIAAVGLVNLLTIGVVQRRRELGLLRAIGLTSAQVRRMVLLEAVHITVAATLTGLALGIAYGWIAAQSLLGSVPVLPDFEPAGLVYPAVPWIPVVIIVVATAVLTVVAAVTPTRLATRVAPVEALAAD</sequence>
<dbReference type="Proteomes" id="UP000611521">
    <property type="component" value="Unassembled WGS sequence"/>
</dbReference>
<evidence type="ECO:0000256" key="4">
    <source>
        <dbReference type="ARBA" id="ARBA00022692"/>
    </source>
</evidence>
<evidence type="ECO:0000256" key="2">
    <source>
        <dbReference type="ARBA" id="ARBA00005236"/>
    </source>
</evidence>
<feature type="transmembrane region" description="Helical" evidence="7">
    <location>
        <begin position="194"/>
        <end position="216"/>
    </location>
</feature>
<keyword evidence="5 7" id="KW-1133">Transmembrane helix</keyword>
<evidence type="ECO:0000256" key="5">
    <source>
        <dbReference type="ARBA" id="ARBA00022989"/>
    </source>
</evidence>
<keyword evidence="10" id="KW-1185">Reference proteome</keyword>
<feature type="transmembrane region" description="Helical" evidence="7">
    <location>
        <begin position="277"/>
        <end position="296"/>
    </location>
</feature>
<dbReference type="Pfam" id="PF02687">
    <property type="entry name" value="FtsX"/>
    <property type="match status" value="2"/>
</dbReference>
<feature type="domain" description="ABC3 transporter permease C-terminal" evidence="8">
    <location>
        <begin position="323"/>
        <end position="448"/>
    </location>
</feature>
<dbReference type="PANTHER" id="PTHR30489">
    <property type="entry name" value="LIPOPROTEIN-RELEASING SYSTEM TRANSMEMBRANE PROTEIN LOLE"/>
    <property type="match status" value="1"/>
</dbReference>
<comment type="caution">
    <text evidence="9">The sequence shown here is derived from an EMBL/GenBank/DDBJ whole genome shotgun (WGS) entry which is preliminary data.</text>
</comment>
<accession>A0ABR8W2X9</accession>
<evidence type="ECO:0000256" key="3">
    <source>
        <dbReference type="ARBA" id="ARBA00022475"/>
    </source>
</evidence>
<organism evidence="9 10">
    <name type="scientific">Microbacterium commune</name>
    <dbReference type="NCBI Taxonomy" id="2762219"/>
    <lineage>
        <taxon>Bacteria</taxon>
        <taxon>Bacillati</taxon>
        <taxon>Actinomycetota</taxon>
        <taxon>Actinomycetes</taxon>
        <taxon>Micrococcales</taxon>
        <taxon>Microbacteriaceae</taxon>
        <taxon>Microbacterium</taxon>
    </lineage>
</organism>
<comment type="similarity">
    <text evidence="2">Belongs to the ABC-4 integral membrane protein family. LolC/E subfamily.</text>
</comment>
<dbReference type="PANTHER" id="PTHR30489:SF0">
    <property type="entry name" value="LIPOPROTEIN-RELEASING SYSTEM TRANSMEMBRANE PROTEIN LOLE"/>
    <property type="match status" value="1"/>
</dbReference>
<dbReference type="EMBL" id="JACSPX010000001">
    <property type="protein sequence ID" value="MBD8011370.1"/>
    <property type="molecule type" value="Genomic_DNA"/>
</dbReference>
<proteinExistence type="inferred from homology"/>
<feature type="transmembrane region" description="Helical" evidence="7">
    <location>
        <begin position="413"/>
        <end position="439"/>
    </location>
</feature>